<dbReference type="InterPro" id="IPR015424">
    <property type="entry name" value="PyrdxlP-dep_Trfase"/>
</dbReference>
<dbReference type="GO" id="GO:0004069">
    <property type="term" value="F:L-aspartate:2-oxoglutarate aminotransferase activity"/>
    <property type="evidence" value="ECO:0007669"/>
    <property type="project" value="InterPro"/>
</dbReference>
<dbReference type="Gene3D" id="3.40.640.10">
    <property type="entry name" value="Type I PLP-dependent aspartate aminotransferase-like (Major domain)"/>
    <property type="match status" value="1"/>
</dbReference>
<reference evidence="1 2" key="1">
    <citation type="submission" date="2019-02" db="EMBL/GenBank/DDBJ databases">
        <title>Prokaryotic population dynamics and viral predation in marine succession experiment using metagenomics: the confinement effect.</title>
        <authorList>
            <person name="Haro-Moreno J.M."/>
            <person name="Rodriguez-Valera F."/>
            <person name="Lopez-Perez M."/>
        </authorList>
    </citation>
    <scope>NUCLEOTIDE SEQUENCE [LARGE SCALE GENOMIC DNA]</scope>
    <source>
        <strain evidence="1">MED-G159</strain>
    </source>
</reference>
<dbReference type="Gene3D" id="3.90.1150.10">
    <property type="entry name" value="Aspartate Aminotransferase, domain 1"/>
    <property type="match status" value="1"/>
</dbReference>
<gene>
    <name evidence="1" type="ORF">EVA92_04095</name>
</gene>
<dbReference type="Proteomes" id="UP000315825">
    <property type="component" value="Unassembled WGS sequence"/>
</dbReference>
<dbReference type="SUPFAM" id="SSF53383">
    <property type="entry name" value="PLP-dependent transferases"/>
    <property type="match status" value="1"/>
</dbReference>
<dbReference type="InterPro" id="IPR024551">
    <property type="entry name" value="AspAT_Ic"/>
</dbReference>
<evidence type="ECO:0000313" key="1">
    <source>
        <dbReference type="EMBL" id="RZO25902.1"/>
    </source>
</evidence>
<dbReference type="AlphaFoldDB" id="A0A520MXF1"/>
<dbReference type="InterPro" id="IPR015422">
    <property type="entry name" value="PyrdxlP-dep_Trfase_small"/>
</dbReference>
<keyword evidence="1" id="KW-0808">Transferase</keyword>
<evidence type="ECO:0000313" key="2">
    <source>
        <dbReference type="Proteomes" id="UP000315825"/>
    </source>
</evidence>
<keyword evidence="1" id="KW-0032">Aminotransferase</keyword>
<dbReference type="PANTHER" id="PTHR43799">
    <property type="entry name" value="AMINOTRANSFERASE, PUTATIVE-RELATED"/>
    <property type="match status" value="1"/>
</dbReference>
<protein>
    <submittedName>
        <fullName evidence="1">Aminotransferase class I/II-fold pyridoxal phosphate-dependent enzyme</fullName>
    </submittedName>
</protein>
<accession>A0A520MXF1</accession>
<proteinExistence type="predicted"/>
<sequence>MSILEQIKTELPWLDDKVAFDLTRGKPSPDQLSMTEKTFSSLAMPFEMDGIDLRNYGTPEGIPSARELGSKILSTPLERTLALDNSSLTIMQQILSCSYHLDFSRSSLSAKSKFLCPVPGYDRHFKLLENFGIQMIPMPFQSDGPDLVSLKELLNEHKDIHGIVCVPRHSNPTGHVYSDQNVREMFSLLKKRSNNLMILWDNAYACHDLKSTESQLPIFGMAEEYDLQDNLFVIGSTSKITLAGSGIAFFSSSQINNNKFIDYRNSLTPGPNKINQGLHVSYFKKVSLEEQMSELRQLLLPKFDLVDGHLSRLKEQGLCNFTSPSGGYFISFDSIQARASDIIKNCGDLGLTLLPIGSCFPYNNDPNNSNIRIAPTCPDLATLDKCLNIFTKVVKKLN</sequence>
<dbReference type="Pfam" id="PF12897">
    <property type="entry name" value="Asp_aminotransf"/>
    <property type="match status" value="1"/>
</dbReference>
<dbReference type="PANTHER" id="PTHR43799:SF1">
    <property type="entry name" value="ASPARTATE AMINOTRANSFERASE"/>
    <property type="match status" value="1"/>
</dbReference>
<dbReference type="InterPro" id="IPR015421">
    <property type="entry name" value="PyrdxlP-dep_Trfase_major"/>
</dbReference>
<name>A0A520MXF1_9GAMM</name>
<comment type="caution">
    <text evidence="1">The sequence shown here is derived from an EMBL/GenBank/DDBJ whole genome shotgun (WGS) entry which is preliminary data.</text>
</comment>
<organism evidence="1 2">
    <name type="scientific">SAR86 cluster bacterium</name>
    <dbReference type="NCBI Taxonomy" id="2030880"/>
    <lineage>
        <taxon>Bacteria</taxon>
        <taxon>Pseudomonadati</taxon>
        <taxon>Pseudomonadota</taxon>
        <taxon>Gammaproteobacteria</taxon>
        <taxon>SAR86 cluster</taxon>
    </lineage>
</organism>
<dbReference type="EMBL" id="SHBE01000008">
    <property type="protein sequence ID" value="RZO25902.1"/>
    <property type="molecule type" value="Genomic_DNA"/>
</dbReference>